<sequence length="586" mass="67579">MTTPYILNISSEPHRLELKLLSPLSNGRNELHWQRDLGELQRESNISLAEFYNDDEFVVATTTGRIHKGSIQGDLTLVTTLPVMGIHGGKGWLDKTKQEFWYAATAKIDDEQGDRLYGWNLKNWQLIAQVQLPEYLDIQQLHRRRDGSFLFYQKCSGKLHKRTQGFWVINPVTGEANHHLLDSLPAAGMYQTRNMLALCPKRDIALLPFFDTLPYQENKGDLQLGFQLQLVDLNSFNTLWIKTVRWFGNDTEQILDDEVRQTLQDYYADEELDDDDDVEDALEEWVETLKGIRFSDQEDACWLCWADGTLRKLYFSHRQQDYQLTAMSPLVMPTQESEESGQPNPLNQVAFNQCDYHLQVLNHHQLAVINCDIKIVDIAEVKPSDNELAQQTVTYQKAKQAEVEMNDAFRMSYTRDGINVIEIDYLALPECVLEGLQEMRQRTACLEDHVKGIRLEWLIEDQDGSQRSEADFCAMAIKLSGAANMMEQIIENFCAYPYASKLISGENKAALSDMVLSLAAHNIRYLPLVNRYLNIIDVAQFGRFHTQHTLPLIEQLYGQSLRHKFKYHNFIKNLPTDLPIIQPINK</sequence>
<dbReference type="PATRIC" id="fig|45658.8.peg.1460"/>
<evidence type="ECO:0000313" key="1">
    <source>
        <dbReference type="EMBL" id="ODS11198.1"/>
    </source>
</evidence>
<dbReference type="AlphaFoldDB" id="A0A1E3WN62"/>
<dbReference type="Proteomes" id="UP000095131">
    <property type="component" value="Unassembled WGS sequence"/>
</dbReference>
<dbReference type="EMBL" id="MDCJ01000002">
    <property type="protein sequence ID" value="ODS11198.1"/>
    <property type="molecule type" value="Genomic_DNA"/>
</dbReference>
<proteinExistence type="predicted"/>
<evidence type="ECO:0000313" key="2">
    <source>
        <dbReference type="Proteomes" id="UP000095131"/>
    </source>
</evidence>
<name>A0A1E3WN62_9VIBR</name>
<reference evidence="1 2" key="1">
    <citation type="submission" date="2016-08" db="EMBL/GenBank/DDBJ databases">
        <title>Genome sequencing of Vibrio scophthalmi strain FP3289, an isolated from Paralichthys olivaceus.</title>
        <authorList>
            <person name="Han H.-J."/>
        </authorList>
    </citation>
    <scope>NUCLEOTIDE SEQUENCE [LARGE SCALE GENOMIC DNA]</scope>
    <source>
        <strain evidence="1 2">FP3289</strain>
    </source>
</reference>
<comment type="caution">
    <text evidence="1">The sequence shown here is derived from an EMBL/GenBank/DDBJ whole genome shotgun (WGS) entry which is preliminary data.</text>
</comment>
<dbReference type="RefSeq" id="WP_069446538.1">
    <property type="nucleotide sequence ID" value="NZ_MDCJ01000002.1"/>
</dbReference>
<protein>
    <submittedName>
        <fullName evidence="1">Uncharacterized protein</fullName>
    </submittedName>
</protein>
<dbReference type="OrthoDB" id="1313931at2"/>
<gene>
    <name evidence="1" type="ORF">VSF3289_01463</name>
</gene>
<organism evidence="1 2">
    <name type="scientific">Vibrio scophthalmi</name>
    <dbReference type="NCBI Taxonomy" id="45658"/>
    <lineage>
        <taxon>Bacteria</taxon>
        <taxon>Pseudomonadati</taxon>
        <taxon>Pseudomonadota</taxon>
        <taxon>Gammaproteobacteria</taxon>
        <taxon>Vibrionales</taxon>
        <taxon>Vibrionaceae</taxon>
        <taxon>Vibrio</taxon>
    </lineage>
</organism>
<accession>A0A1E3WN62</accession>